<organism evidence="2 3">
    <name type="scientific">Xanthobacter autotrophicus</name>
    <dbReference type="NCBI Taxonomy" id="280"/>
    <lineage>
        <taxon>Bacteria</taxon>
        <taxon>Pseudomonadati</taxon>
        <taxon>Pseudomonadota</taxon>
        <taxon>Alphaproteobacteria</taxon>
        <taxon>Hyphomicrobiales</taxon>
        <taxon>Xanthobacteraceae</taxon>
        <taxon>Xanthobacter</taxon>
    </lineage>
</organism>
<dbReference type="AlphaFoldDB" id="A0A6C1KI66"/>
<evidence type="ECO:0000259" key="1">
    <source>
        <dbReference type="Pfam" id="PF09361"/>
    </source>
</evidence>
<comment type="caution">
    <text evidence="2">The sequence shown here is derived from an EMBL/GenBank/DDBJ whole genome shotgun (WGS) entry which is preliminary data.</text>
</comment>
<proteinExistence type="predicted"/>
<dbReference type="Proteomes" id="UP000305131">
    <property type="component" value="Unassembled WGS sequence"/>
</dbReference>
<protein>
    <submittedName>
        <fullName evidence="2">Phasin family protein</fullName>
    </submittedName>
</protein>
<dbReference type="Pfam" id="PF09361">
    <property type="entry name" value="Phasin_2"/>
    <property type="match status" value="1"/>
</dbReference>
<sequence length="114" mass="12450">MVQTPEELQKISKDNIESAMKSFGTLSKSAQAIAVEIADYTKTSFEQGTAALEKLLGAKTLEQAIEIQQTYLKSAYEGAVAQATKLGELYTELAKETYKPFESTLGKTGFKFPS</sequence>
<gene>
    <name evidence="2" type="ORF">FBQ73_05030</name>
</gene>
<reference evidence="2 3" key="1">
    <citation type="submission" date="2019-05" db="EMBL/GenBank/DDBJ databases">
        <authorList>
            <person name="Zhou X."/>
        </authorList>
    </citation>
    <scope>NUCLEOTIDE SEQUENCE [LARGE SCALE GENOMIC DNA]</scope>
    <source>
        <strain evidence="2 3">DSM 432</strain>
    </source>
</reference>
<feature type="domain" description="Phasin" evidence="1">
    <location>
        <begin position="6"/>
        <end position="103"/>
    </location>
</feature>
<dbReference type="InterPro" id="IPR018968">
    <property type="entry name" value="Phasin"/>
</dbReference>
<evidence type="ECO:0000313" key="3">
    <source>
        <dbReference type="Proteomes" id="UP000305131"/>
    </source>
</evidence>
<dbReference type="EMBL" id="VAUP01000015">
    <property type="protein sequence ID" value="TLX43491.1"/>
    <property type="molecule type" value="Genomic_DNA"/>
</dbReference>
<dbReference type="RefSeq" id="WP_138398413.1">
    <property type="nucleotide sequence ID" value="NZ_JBAFVI010000001.1"/>
</dbReference>
<dbReference type="OrthoDB" id="7678100at2"/>
<evidence type="ECO:0000313" key="2">
    <source>
        <dbReference type="EMBL" id="TLX43491.1"/>
    </source>
</evidence>
<dbReference type="GeneID" id="95772822"/>
<accession>A0A6C1KI66</accession>
<name>A0A6C1KI66_XANAU</name>